<organism evidence="2 3">
    <name type="scientific">Cyphellophora attinorum</name>
    <dbReference type="NCBI Taxonomy" id="1664694"/>
    <lineage>
        <taxon>Eukaryota</taxon>
        <taxon>Fungi</taxon>
        <taxon>Dikarya</taxon>
        <taxon>Ascomycota</taxon>
        <taxon>Pezizomycotina</taxon>
        <taxon>Eurotiomycetes</taxon>
        <taxon>Chaetothyriomycetidae</taxon>
        <taxon>Chaetothyriales</taxon>
        <taxon>Cyphellophoraceae</taxon>
        <taxon>Cyphellophora</taxon>
    </lineage>
</organism>
<dbReference type="GeneID" id="28739242"/>
<dbReference type="EMBL" id="LFJN01000005">
    <property type="protein sequence ID" value="KPI43650.1"/>
    <property type="molecule type" value="Genomic_DNA"/>
</dbReference>
<dbReference type="PANTHER" id="PTHR42791">
    <property type="entry name" value="GNAT FAMILY ACETYLTRANSFERASE"/>
    <property type="match status" value="1"/>
</dbReference>
<dbReference type="InterPro" id="IPR000182">
    <property type="entry name" value="GNAT_dom"/>
</dbReference>
<accession>A0A0N1H8U9</accession>
<gene>
    <name evidence="2" type="ORF">AB675_7026</name>
</gene>
<dbReference type="InterPro" id="IPR052523">
    <property type="entry name" value="Trichothecene_AcTrans"/>
</dbReference>
<dbReference type="OrthoDB" id="2744543at2759"/>
<dbReference type="Gene3D" id="3.40.630.30">
    <property type="match status" value="1"/>
</dbReference>
<dbReference type="AlphaFoldDB" id="A0A0N1H8U9"/>
<evidence type="ECO:0000313" key="3">
    <source>
        <dbReference type="Proteomes" id="UP000038010"/>
    </source>
</evidence>
<dbReference type="Proteomes" id="UP000038010">
    <property type="component" value="Unassembled WGS sequence"/>
</dbReference>
<comment type="caution">
    <text evidence="2">The sequence shown here is derived from an EMBL/GenBank/DDBJ whole genome shotgun (WGS) entry which is preliminary data.</text>
</comment>
<feature type="domain" description="N-acetyltransferase" evidence="1">
    <location>
        <begin position="99"/>
        <end position="244"/>
    </location>
</feature>
<dbReference type="PANTHER" id="PTHR42791:SF1">
    <property type="entry name" value="N-ACETYLTRANSFERASE DOMAIN-CONTAINING PROTEIN"/>
    <property type="match status" value="1"/>
</dbReference>
<dbReference type="GO" id="GO:0016747">
    <property type="term" value="F:acyltransferase activity, transferring groups other than amino-acyl groups"/>
    <property type="evidence" value="ECO:0007669"/>
    <property type="project" value="InterPro"/>
</dbReference>
<protein>
    <recommendedName>
        <fullName evidence="1">N-acetyltransferase domain-containing protein</fullName>
    </recommendedName>
</protein>
<dbReference type="InterPro" id="IPR016181">
    <property type="entry name" value="Acyl_CoA_acyltransferase"/>
</dbReference>
<dbReference type="VEuPathDB" id="FungiDB:AB675_7026"/>
<dbReference type="SUPFAM" id="SSF55729">
    <property type="entry name" value="Acyl-CoA N-acyltransferases (Nat)"/>
    <property type="match status" value="1"/>
</dbReference>
<evidence type="ECO:0000313" key="2">
    <source>
        <dbReference type="EMBL" id="KPI43650.1"/>
    </source>
</evidence>
<sequence>MPLIIAPVELPDFDAIIAHADIYEPGDDLVAPPNPVAWPVATQAEAQERLRLLMGRQRQRFLEDPTARFMKVVDVAGSYSPTTSDDPMEPISKFIPQGDIIAIARWHSFPKGYSFDSMSHWEVATLPHNQAEWPPNFNQPLHDFILLSRDRARASWIPAGQPAWVLMHLVTRSSQRGRGAAGMLIRWGIEQSEREGTPAYLEAGVQGKPIYEKYGFRQVGQGVKLDLSSVGKPGVVFEMANMVRRPGR</sequence>
<reference evidence="2 3" key="1">
    <citation type="submission" date="2015-06" db="EMBL/GenBank/DDBJ databases">
        <title>Draft genome of the ant-associated black yeast Phialophora attae CBS 131958.</title>
        <authorList>
            <person name="Moreno L.F."/>
            <person name="Stielow B.J."/>
            <person name="de Hoog S."/>
            <person name="Vicente V.A."/>
            <person name="Weiss V.A."/>
            <person name="de Vries M."/>
            <person name="Cruz L.M."/>
            <person name="Souza E.M."/>
        </authorList>
    </citation>
    <scope>NUCLEOTIDE SEQUENCE [LARGE SCALE GENOMIC DNA]</scope>
    <source>
        <strain evidence="2 3">CBS 131958</strain>
    </source>
</reference>
<dbReference type="RefSeq" id="XP_018003613.1">
    <property type="nucleotide sequence ID" value="XM_018147362.1"/>
</dbReference>
<keyword evidence="3" id="KW-1185">Reference proteome</keyword>
<name>A0A0N1H8U9_9EURO</name>
<dbReference type="PROSITE" id="PS51186">
    <property type="entry name" value="GNAT"/>
    <property type="match status" value="1"/>
</dbReference>
<evidence type="ECO:0000259" key="1">
    <source>
        <dbReference type="PROSITE" id="PS51186"/>
    </source>
</evidence>
<proteinExistence type="predicted"/>